<evidence type="ECO:0000313" key="4">
    <source>
        <dbReference type="Proteomes" id="UP000282184"/>
    </source>
</evidence>
<dbReference type="InterPro" id="IPR029062">
    <property type="entry name" value="Class_I_gatase-like"/>
</dbReference>
<sequence length="184" mass="19843">MSIFGNDPLKGKHVAVLATDGFEQSELEKPVKALKDAGADVHIVSLKSGSIKGWDQKDWGDKVQVDKTLDEARPADYDALVLPGGQMNPDILRTEPKAVQFAADFVRAGKVVGAICHGPWLLVEADVVRGKNVTSWSSLKTDIKNAGGRWEDAEVVVDGNLITSRNPSDIPAFNNKLIEKIGGQ</sequence>
<keyword evidence="3" id="KW-0808">Transferase</keyword>
<dbReference type="NCBIfam" id="TIGR01382">
    <property type="entry name" value="PfpI"/>
    <property type="match status" value="1"/>
</dbReference>
<dbReference type="GO" id="GO:0016740">
    <property type="term" value="F:transferase activity"/>
    <property type="evidence" value="ECO:0007669"/>
    <property type="project" value="UniProtKB-KW"/>
</dbReference>
<organism evidence="3 4">
    <name type="scientific">Hymenobacter gummosus</name>
    <dbReference type="NCBI Taxonomy" id="1776032"/>
    <lineage>
        <taxon>Bacteria</taxon>
        <taxon>Pseudomonadati</taxon>
        <taxon>Bacteroidota</taxon>
        <taxon>Cytophagia</taxon>
        <taxon>Cytophagales</taxon>
        <taxon>Hymenobacteraceae</taxon>
        <taxon>Hymenobacter</taxon>
    </lineage>
</organism>
<evidence type="ECO:0000313" key="3">
    <source>
        <dbReference type="EMBL" id="RTQ49747.1"/>
    </source>
</evidence>
<name>A0A431U2W5_9BACT</name>
<evidence type="ECO:0000256" key="1">
    <source>
        <dbReference type="ARBA" id="ARBA00008542"/>
    </source>
</evidence>
<keyword evidence="3" id="KW-0315">Glutamine amidotransferase</keyword>
<dbReference type="SUPFAM" id="SSF52317">
    <property type="entry name" value="Class I glutamine amidotransferase-like"/>
    <property type="match status" value="1"/>
</dbReference>
<protein>
    <submittedName>
        <fullName evidence="3">Type 1 glutamine amidotransferase</fullName>
    </submittedName>
</protein>
<evidence type="ECO:0000259" key="2">
    <source>
        <dbReference type="Pfam" id="PF01965"/>
    </source>
</evidence>
<keyword evidence="4" id="KW-1185">Reference proteome</keyword>
<dbReference type="CDD" id="cd03134">
    <property type="entry name" value="GATase1_PfpI_like"/>
    <property type="match status" value="1"/>
</dbReference>
<dbReference type="Pfam" id="PF01965">
    <property type="entry name" value="DJ-1_PfpI"/>
    <property type="match status" value="1"/>
</dbReference>
<dbReference type="PROSITE" id="PS51276">
    <property type="entry name" value="PEPTIDASE_C56_PFPI"/>
    <property type="match status" value="1"/>
</dbReference>
<dbReference type="RefSeq" id="WP_126693606.1">
    <property type="nucleotide sequence ID" value="NZ_RXOF01000006.1"/>
</dbReference>
<comment type="caution">
    <text evidence="3">The sequence shown here is derived from an EMBL/GenBank/DDBJ whole genome shotgun (WGS) entry which is preliminary data.</text>
</comment>
<gene>
    <name evidence="3" type="ORF">EJV47_13120</name>
</gene>
<dbReference type="InterPro" id="IPR002818">
    <property type="entry name" value="DJ-1/PfpI"/>
</dbReference>
<dbReference type="OrthoDB" id="9792284at2"/>
<dbReference type="AlphaFoldDB" id="A0A431U2W5"/>
<feature type="domain" description="DJ-1/PfpI" evidence="2">
    <location>
        <begin position="12"/>
        <end position="179"/>
    </location>
</feature>
<dbReference type="InterPro" id="IPR006286">
    <property type="entry name" value="C56_PfpI-like"/>
</dbReference>
<dbReference type="PANTHER" id="PTHR42733">
    <property type="entry name" value="DJ-1 PROTEIN"/>
    <property type="match status" value="1"/>
</dbReference>
<dbReference type="EMBL" id="RXOF01000006">
    <property type="protein sequence ID" value="RTQ49747.1"/>
    <property type="molecule type" value="Genomic_DNA"/>
</dbReference>
<dbReference type="PANTHER" id="PTHR42733:SF12">
    <property type="entry name" value="PROTEINASE"/>
    <property type="match status" value="1"/>
</dbReference>
<accession>A0A431U2W5</accession>
<dbReference type="Gene3D" id="3.40.50.880">
    <property type="match status" value="1"/>
</dbReference>
<proteinExistence type="inferred from homology"/>
<dbReference type="Proteomes" id="UP000282184">
    <property type="component" value="Unassembled WGS sequence"/>
</dbReference>
<reference evidence="3 4" key="1">
    <citation type="submission" date="2018-12" db="EMBL/GenBank/DDBJ databases">
        <title>Hymenobacter gummosus sp. nov., isolated from a spring.</title>
        <authorList>
            <person name="Nie L."/>
        </authorList>
    </citation>
    <scope>NUCLEOTIDE SEQUENCE [LARGE SCALE GENOMIC DNA]</scope>
    <source>
        <strain evidence="3 4">KCTC 52166</strain>
    </source>
</reference>
<comment type="similarity">
    <text evidence="1">Belongs to the peptidase C56 family.</text>
</comment>